<accession>A0ABD5RVN1</accession>
<dbReference type="Proteomes" id="UP001596328">
    <property type="component" value="Unassembled WGS sequence"/>
</dbReference>
<evidence type="ECO:0000256" key="1">
    <source>
        <dbReference type="SAM" id="MobiDB-lite"/>
    </source>
</evidence>
<protein>
    <submittedName>
        <fullName evidence="3">HNH endonuclease</fullName>
    </submittedName>
</protein>
<gene>
    <name evidence="3" type="ORF">ACFQE1_03480</name>
</gene>
<proteinExistence type="predicted"/>
<keyword evidence="4" id="KW-1185">Reference proteome</keyword>
<dbReference type="GO" id="GO:0004519">
    <property type="term" value="F:endonuclease activity"/>
    <property type="evidence" value="ECO:0007669"/>
    <property type="project" value="UniProtKB-KW"/>
</dbReference>
<evidence type="ECO:0000313" key="4">
    <source>
        <dbReference type="Proteomes" id="UP001596328"/>
    </source>
</evidence>
<keyword evidence="3" id="KW-0378">Hydrolase</keyword>
<keyword evidence="3" id="KW-0255">Endonuclease</keyword>
<evidence type="ECO:0000259" key="2">
    <source>
        <dbReference type="SMART" id="SM00507"/>
    </source>
</evidence>
<organism evidence="3 4">
    <name type="scientific">Halobium palmae</name>
    <dbReference type="NCBI Taxonomy" id="1776492"/>
    <lineage>
        <taxon>Archaea</taxon>
        <taxon>Methanobacteriati</taxon>
        <taxon>Methanobacteriota</taxon>
        <taxon>Stenosarchaea group</taxon>
        <taxon>Halobacteria</taxon>
        <taxon>Halobacteriales</taxon>
        <taxon>Haloferacaceae</taxon>
        <taxon>Halobium</taxon>
    </lineage>
</organism>
<dbReference type="Pfam" id="PF13391">
    <property type="entry name" value="HNH_2"/>
    <property type="match status" value="1"/>
</dbReference>
<keyword evidence="3" id="KW-0540">Nuclease</keyword>
<evidence type="ECO:0000313" key="3">
    <source>
        <dbReference type="EMBL" id="MFC6723464.1"/>
    </source>
</evidence>
<dbReference type="SMART" id="SM00507">
    <property type="entry name" value="HNHc"/>
    <property type="match status" value="1"/>
</dbReference>
<dbReference type="InterPro" id="IPR003615">
    <property type="entry name" value="HNH_nuc"/>
</dbReference>
<name>A0ABD5RVN1_9EURY</name>
<dbReference type="Gene3D" id="1.10.30.50">
    <property type="match status" value="1"/>
</dbReference>
<dbReference type="Pfam" id="PF26348">
    <property type="entry name" value="SRA_ScoMcrA"/>
    <property type="match status" value="1"/>
</dbReference>
<dbReference type="AlphaFoldDB" id="A0ABD5RVN1"/>
<dbReference type="InterPro" id="IPR058712">
    <property type="entry name" value="SRA_ScoMcrA"/>
</dbReference>
<feature type="region of interest" description="Disordered" evidence="1">
    <location>
        <begin position="400"/>
        <end position="426"/>
    </location>
</feature>
<feature type="domain" description="HNH nuclease" evidence="2">
    <location>
        <begin position="429"/>
        <end position="487"/>
    </location>
</feature>
<comment type="caution">
    <text evidence="3">The sequence shown here is derived from an EMBL/GenBank/DDBJ whole genome shotgun (WGS) entry which is preliminary data.</text>
</comment>
<dbReference type="EMBL" id="JBHSWU010000019">
    <property type="protein sequence ID" value="MFC6723464.1"/>
    <property type="molecule type" value="Genomic_DNA"/>
</dbReference>
<reference evidence="3 4" key="1">
    <citation type="journal article" date="2019" name="Int. J. Syst. Evol. Microbiol.">
        <title>The Global Catalogue of Microorganisms (GCM) 10K type strain sequencing project: providing services to taxonomists for standard genome sequencing and annotation.</title>
        <authorList>
            <consortium name="The Broad Institute Genomics Platform"/>
            <consortium name="The Broad Institute Genome Sequencing Center for Infectious Disease"/>
            <person name="Wu L."/>
            <person name="Ma J."/>
        </authorList>
    </citation>
    <scope>NUCLEOTIDE SEQUENCE [LARGE SCALE GENOMIC DNA]</scope>
    <source>
        <strain evidence="3 4">NBRC 111368</strain>
    </source>
</reference>
<sequence length="539" mass="61370">MTTDRFYGGVHGRLENLREMLSFVAETNPGKNDLVSWVIANTSAGSEDAVKKHLGFIEGIDQIRREGGVYRLGDHGQEYHQNPEAAVLYDALTSGVKGFRTLLRGLDDGPMTDEDIMDLLVATYDECEMTTPGPALRHREWLQAIGYVHRKDGVNRITDEGRSALGSVSDQERIEDLQRELRQSDMRCVPHGPQRLTESVYPAVQSAYPTLCDDDYRCEDAHEGGKDQAEWKHAIRNVLNQLADDNQSRVQRHDEHGAWMFTPRFKPGKRYRRAELHDKYDGQEQSGISPSRKVPVVFIFTGDTGELYGYEDEFENDGTFLYTGEGQVGDQTMDRGNKAVKQHQQDSRELHVFEKDTGGLVTYLGQYVYVDDYPETLPDKNEEDREAIKFELRPVEEIEVETEVDLPEGNQNPKRKKTTSTSPERNDELVRDLKRLYDDTCQLCGDRRLQGDDIGYSYVHHIKPLGKPHSGPDVPGNVIVLCPNHHDDFDNGMLTVNPESLEILHEYEDDLTGESVTEKRGHDLEPEYLAYHNQTIVNE</sequence>
<dbReference type="CDD" id="cd00085">
    <property type="entry name" value="HNHc"/>
    <property type="match status" value="1"/>
</dbReference>